<dbReference type="InterPro" id="IPR007197">
    <property type="entry name" value="rSAM"/>
</dbReference>
<evidence type="ECO:0000256" key="9">
    <source>
        <dbReference type="ARBA" id="ARBA00023014"/>
    </source>
</evidence>
<evidence type="ECO:0000256" key="5">
    <source>
        <dbReference type="ARBA" id="ARBA00022691"/>
    </source>
</evidence>
<dbReference type="PROSITE" id="PS51918">
    <property type="entry name" value="RADICAL_SAM"/>
    <property type="match status" value="1"/>
</dbReference>
<proteinExistence type="inferred from homology"/>
<keyword evidence="9" id="KW-0411">Iron-sulfur</keyword>
<evidence type="ECO:0000256" key="7">
    <source>
        <dbReference type="ARBA" id="ARBA00022898"/>
    </source>
</evidence>
<dbReference type="GO" id="GO:0003824">
    <property type="term" value="F:catalytic activity"/>
    <property type="evidence" value="ECO:0007669"/>
    <property type="project" value="InterPro"/>
</dbReference>
<comment type="caution">
    <text evidence="12">The sequence shown here is derived from an EMBL/GenBank/DDBJ whole genome shotgun (WGS) entry which is preliminary data.</text>
</comment>
<evidence type="ECO:0000256" key="3">
    <source>
        <dbReference type="ARBA" id="ARBA00008703"/>
    </source>
</evidence>
<evidence type="ECO:0000256" key="10">
    <source>
        <dbReference type="PIRSR" id="PIRSR603739-50"/>
    </source>
</evidence>
<evidence type="ECO:0000313" key="13">
    <source>
        <dbReference type="Proteomes" id="UP000239872"/>
    </source>
</evidence>
<reference evidence="12 13" key="1">
    <citation type="submission" date="2018-01" db="EMBL/GenBank/DDBJ databases">
        <title>A novel member of the phylum Bacteroidetes isolated from glacier ice.</title>
        <authorList>
            <person name="Liu Q."/>
            <person name="Xin Y.-H."/>
        </authorList>
    </citation>
    <scope>NUCLEOTIDE SEQUENCE [LARGE SCALE GENOMIC DNA]</scope>
    <source>
        <strain evidence="12 13">RB1R16</strain>
    </source>
</reference>
<dbReference type="GO" id="GO:0051539">
    <property type="term" value="F:4 iron, 4 sulfur cluster binding"/>
    <property type="evidence" value="ECO:0007669"/>
    <property type="project" value="UniProtKB-KW"/>
</dbReference>
<dbReference type="InterPro" id="IPR013785">
    <property type="entry name" value="Aldolase_TIM"/>
</dbReference>
<keyword evidence="8" id="KW-0408">Iron</keyword>
<comment type="cofactor">
    <cofactor evidence="2">
        <name>[4Fe-4S] cluster</name>
        <dbReference type="ChEBI" id="CHEBI:49883"/>
    </cofactor>
</comment>
<dbReference type="SFLD" id="SFLDS00029">
    <property type="entry name" value="Radical_SAM"/>
    <property type="match status" value="1"/>
</dbReference>
<dbReference type="InterPro" id="IPR003739">
    <property type="entry name" value="Lys_aminomutase/Glu_NH3_mut"/>
</dbReference>
<keyword evidence="13" id="KW-1185">Reference proteome</keyword>
<feature type="domain" description="Radical SAM core" evidence="11">
    <location>
        <begin position="52"/>
        <end position="272"/>
    </location>
</feature>
<keyword evidence="6" id="KW-0479">Metal-binding</keyword>
<gene>
    <name evidence="12" type="ORF">CJD36_002590</name>
</gene>
<evidence type="ECO:0000256" key="6">
    <source>
        <dbReference type="ARBA" id="ARBA00022723"/>
    </source>
</evidence>
<name>A0A2S7T0C4_9BACT</name>
<keyword evidence="4" id="KW-0004">4Fe-4S</keyword>
<dbReference type="SFLD" id="SFLDG01070">
    <property type="entry name" value="PLP-dependent"/>
    <property type="match status" value="1"/>
</dbReference>
<evidence type="ECO:0000256" key="4">
    <source>
        <dbReference type="ARBA" id="ARBA00022485"/>
    </source>
</evidence>
<organism evidence="12 13">
    <name type="scientific">Flavipsychrobacter stenotrophus</name>
    <dbReference type="NCBI Taxonomy" id="2077091"/>
    <lineage>
        <taxon>Bacteria</taxon>
        <taxon>Pseudomonadati</taxon>
        <taxon>Bacteroidota</taxon>
        <taxon>Chitinophagia</taxon>
        <taxon>Chitinophagales</taxon>
        <taxon>Chitinophagaceae</taxon>
        <taxon>Flavipsychrobacter</taxon>
    </lineage>
</organism>
<dbReference type="OrthoDB" id="9768064at2"/>
<dbReference type="RefSeq" id="WP_105037533.1">
    <property type="nucleotide sequence ID" value="NZ_PPSL01000001.1"/>
</dbReference>
<dbReference type="CDD" id="cd01335">
    <property type="entry name" value="Radical_SAM"/>
    <property type="match status" value="1"/>
</dbReference>
<evidence type="ECO:0000259" key="11">
    <source>
        <dbReference type="PROSITE" id="PS51918"/>
    </source>
</evidence>
<dbReference type="AlphaFoldDB" id="A0A2S7T0C4"/>
<sequence length="310" mass="35185">MKEKITPYLRSIAGSASVANQYNAGGSEPFSDDTYNDPLHEDDHEVVKGLVHKYSNRALIKVSYQCAAHCRFCTRIRQIGNAEGTLTDDNINNIVTYLHQHPEIDDVILSGGDPFYTAKLTYQLLQQLKVIHSIKVFRIGTRLPLQLPEAFQSDAIQLLLSLIDEIAKQRPFYILLHINHPDELTEQALEAIAMLRIHRVTLLSQTVFLKGINDSFETLHQLYTQLHHKGVIPYYLYHCDAVKGIQHFTVDIEKEKEIATQLTATLSGIAYPTYIIDIEDGHGKIPVPLNFINEASGKLTDFRNKEHEIK</sequence>
<dbReference type="NCBIfam" id="TIGR00238">
    <property type="entry name" value="KamA family radical SAM protein"/>
    <property type="match status" value="1"/>
</dbReference>
<comment type="similarity">
    <text evidence="3">Belongs to the radical SAM superfamily. KamA family.</text>
</comment>
<dbReference type="SUPFAM" id="SSF102114">
    <property type="entry name" value="Radical SAM enzymes"/>
    <property type="match status" value="1"/>
</dbReference>
<dbReference type="PANTHER" id="PTHR30538">
    <property type="entry name" value="LYSINE 2,3-AMINOMUTASE-RELATED"/>
    <property type="match status" value="1"/>
</dbReference>
<evidence type="ECO:0000256" key="2">
    <source>
        <dbReference type="ARBA" id="ARBA00001966"/>
    </source>
</evidence>
<keyword evidence="5" id="KW-0949">S-adenosyl-L-methionine</keyword>
<dbReference type="Proteomes" id="UP000239872">
    <property type="component" value="Unassembled WGS sequence"/>
</dbReference>
<feature type="modified residue" description="N6-(pyridoxal phosphate)lysine" evidence="10">
    <location>
        <position position="284"/>
    </location>
</feature>
<dbReference type="PANTHER" id="PTHR30538:SF0">
    <property type="entry name" value="L-LYSINE 2,3-AMINOMUTASE AQ_1632-RELATED"/>
    <property type="match status" value="1"/>
</dbReference>
<dbReference type="GO" id="GO:0046872">
    <property type="term" value="F:metal ion binding"/>
    <property type="evidence" value="ECO:0007669"/>
    <property type="project" value="UniProtKB-KW"/>
</dbReference>
<dbReference type="EMBL" id="PPSL01000001">
    <property type="protein sequence ID" value="PQJ12650.1"/>
    <property type="molecule type" value="Genomic_DNA"/>
</dbReference>
<dbReference type="Pfam" id="PF04055">
    <property type="entry name" value="Radical_SAM"/>
    <property type="match status" value="1"/>
</dbReference>
<dbReference type="Gene3D" id="3.20.20.70">
    <property type="entry name" value="Aldolase class I"/>
    <property type="match status" value="1"/>
</dbReference>
<comment type="cofactor">
    <cofactor evidence="1 10">
        <name>pyridoxal 5'-phosphate</name>
        <dbReference type="ChEBI" id="CHEBI:597326"/>
    </cofactor>
</comment>
<accession>A0A2S7T0C4</accession>
<protein>
    <submittedName>
        <fullName evidence="12">KamA family radical SAM protein</fullName>
    </submittedName>
</protein>
<keyword evidence="7 10" id="KW-0663">Pyridoxal phosphate</keyword>
<evidence type="ECO:0000256" key="1">
    <source>
        <dbReference type="ARBA" id="ARBA00001933"/>
    </source>
</evidence>
<evidence type="ECO:0000313" key="12">
    <source>
        <dbReference type="EMBL" id="PQJ12650.1"/>
    </source>
</evidence>
<evidence type="ECO:0000256" key="8">
    <source>
        <dbReference type="ARBA" id="ARBA00023004"/>
    </source>
</evidence>
<dbReference type="InterPro" id="IPR058240">
    <property type="entry name" value="rSAM_sf"/>
</dbReference>